<name>A0A3G3LYT2_9CAUD</name>
<protein>
    <submittedName>
        <fullName evidence="2">Uncharacterized protein</fullName>
    </submittedName>
</protein>
<keyword evidence="3" id="KW-1185">Reference proteome</keyword>
<feature type="compositionally biased region" description="Basic and acidic residues" evidence="1">
    <location>
        <begin position="8"/>
        <end position="22"/>
    </location>
</feature>
<evidence type="ECO:0000313" key="2">
    <source>
        <dbReference type="EMBL" id="AYQ99289.1"/>
    </source>
</evidence>
<dbReference type="RefSeq" id="YP_010676644.1">
    <property type="nucleotide sequence ID" value="NC_071014.1"/>
</dbReference>
<evidence type="ECO:0000256" key="1">
    <source>
        <dbReference type="SAM" id="MobiDB-lite"/>
    </source>
</evidence>
<reference evidence="2 3" key="1">
    <citation type="submission" date="2018-10" db="EMBL/GenBank/DDBJ databases">
        <authorList>
            <person name="Zack K."/>
            <person name="Garlena R.A."/>
            <person name="Russell D.A."/>
            <person name="Pope W.H."/>
            <person name="Jacobs-Sera D."/>
            <person name="Hatfull G.F."/>
        </authorList>
    </citation>
    <scope>NUCLEOTIDE SEQUENCE [LARGE SCALE GENOMIC DNA]</scope>
</reference>
<accession>A0A3G3LYT2</accession>
<dbReference type="EMBL" id="MK016493">
    <property type="protein sequence ID" value="AYQ99289.1"/>
    <property type="molecule type" value="Genomic_DNA"/>
</dbReference>
<sequence>MDIPTPWDAKKNTRQVEGRKSEVRQAKKYDVRIHPNSGAGHIKDDASNENEIYEFKDVAKTHQLSGSALDGLFRRAVRQGKTPKYVILFQEAGIEAVIDLRRFK</sequence>
<gene>
    <name evidence="2" type="primary">69</name>
    <name evidence="2" type="ORF">PBI_CANTARE_69</name>
</gene>
<evidence type="ECO:0000313" key="3">
    <source>
        <dbReference type="Proteomes" id="UP000279277"/>
    </source>
</evidence>
<feature type="region of interest" description="Disordered" evidence="1">
    <location>
        <begin position="1"/>
        <end position="22"/>
    </location>
</feature>
<organism evidence="2 3">
    <name type="scientific">Brevibacterium phage Cantare</name>
    <dbReference type="NCBI Taxonomy" id="2338395"/>
    <lineage>
        <taxon>Viruses</taxon>
        <taxon>Duplodnaviria</taxon>
        <taxon>Heunggongvirae</taxon>
        <taxon>Uroviricota</taxon>
        <taxon>Caudoviricetes</taxon>
        <taxon>Cantarevirus</taxon>
        <taxon>Cantarevirus cantare</taxon>
    </lineage>
</organism>
<proteinExistence type="predicted"/>
<dbReference type="KEGG" id="vg:77953005"/>
<dbReference type="GeneID" id="77953005"/>
<dbReference type="Proteomes" id="UP000279277">
    <property type="component" value="Segment"/>
</dbReference>